<dbReference type="SUPFAM" id="SSF47323">
    <property type="entry name" value="Anticodon-binding domain of a subclass of class I aminoacyl-tRNA synthetases"/>
    <property type="match status" value="1"/>
</dbReference>
<dbReference type="InterPro" id="IPR001412">
    <property type="entry name" value="aa-tRNA-synth_I_CS"/>
</dbReference>
<comment type="catalytic activity">
    <reaction evidence="10">
        <text>tRNA(Arg) + L-arginine + ATP = L-arginyl-tRNA(Arg) + AMP + diphosphate</text>
        <dbReference type="Rhea" id="RHEA:20301"/>
        <dbReference type="Rhea" id="RHEA-COMP:9658"/>
        <dbReference type="Rhea" id="RHEA-COMP:9673"/>
        <dbReference type="ChEBI" id="CHEBI:30616"/>
        <dbReference type="ChEBI" id="CHEBI:32682"/>
        <dbReference type="ChEBI" id="CHEBI:33019"/>
        <dbReference type="ChEBI" id="CHEBI:78442"/>
        <dbReference type="ChEBI" id="CHEBI:78513"/>
        <dbReference type="ChEBI" id="CHEBI:456215"/>
        <dbReference type="EC" id="6.1.1.19"/>
    </reaction>
</comment>
<dbReference type="NCBIfam" id="TIGR00456">
    <property type="entry name" value="argS"/>
    <property type="match status" value="1"/>
</dbReference>
<dbReference type="PANTHER" id="PTHR11956:SF11">
    <property type="entry name" value="ARGININE--TRNA LIGASE, MITOCHONDRIAL-RELATED"/>
    <property type="match status" value="1"/>
</dbReference>
<evidence type="ECO:0000256" key="9">
    <source>
        <dbReference type="ARBA" id="ARBA00039495"/>
    </source>
</evidence>
<evidence type="ECO:0000256" key="7">
    <source>
        <dbReference type="ARBA" id="ARBA00023146"/>
    </source>
</evidence>
<evidence type="ECO:0000256" key="10">
    <source>
        <dbReference type="ARBA" id="ARBA00049339"/>
    </source>
</evidence>
<dbReference type="Gene3D" id="3.40.50.620">
    <property type="entry name" value="HUPs"/>
    <property type="match status" value="1"/>
</dbReference>
<evidence type="ECO:0000313" key="14">
    <source>
        <dbReference type="EMBL" id="KAK6641775.1"/>
    </source>
</evidence>
<evidence type="ECO:0000256" key="1">
    <source>
        <dbReference type="ARBA" id="ARBA00005594"/>
    </source>
</evidence>
<keyword evidence="5 12" id="KW-0067">ATP-binding</keyword>
<keyword evidence="7 12" id="KW-0030">Aminoacyl-tRNA synthetase</keyword>
<comment type="caution">
    <text evidence="14">The sequence shown here is derived from an EMBL/GenBank/DDBJ whole genome shotgun (WGS) entry which is preliminary data.</text>
</comment>
<dbReference type="EMBL" id="JAWJWF010000001">
    <property type="protein sequence ID" value="KAK6641775.1"/>
    <property type="molecule type" value="Genomic_DNA"/>
</dbReference>
<proteinExistence type="inferred from homology"/>
<evidence type="ECO:0000256" key="2">
    <source>
        <dbReference type="ARBA" id="ARBA00012837"/>
    </source>
</evidence>
<dbReference type="InterPro" id="IPR014729">
    <property type="entry name" value="Rossmann-like_a/b/a_fold"/>
</dbReference>
<keyword evidence="15" id="KW-1185">Reference proteome</keyword>
<dbReference type="InterPro" id="IPR008909">
    <property type="entry name" value="DALR_anticod-bd"/>
</dbReference>
<reference evidence="14 15" key="1">
    <citation type="submission" date="2023-09" db="EMBL/GenBank/DDBJ databases">
        <title>Genomes of two closely related lineages of the louse Polyplax serrata with different host specificities.</title>
        <authorList>
            <person name="Martinu J."/>
            <person name="Tarabai H."/>
            <person name="Stefka J."/>
            <person name="Hypsa V."/>
        </authorList>
    </citation>
    <scope>NUCLEOTIDE SEQUENCE [LARGE SCALE GENOMIC DNA]</scope>
    <source>
        <strain evidence="14">98ZLc_SE</strain>
    </source>
</reference>
<evidence type="ECO:0000256" key="12">
    <source>
        <dbReference type="RuleBase" id="RU363038"/>
    </source>
</evidence>
<dbReference type="Gene3D" id="1.10.730.10">
    <property type="entry name" value="Isoleucyl-tRNA Synthetase, Domain 1"/>
    <property type="match status" value="1"/>
</dbReference>
<keyword evidence="3 12" id="KW-0436">Ligase</keyword>
<evidence type="ECO:0000256" key="5">
    <source>
        <dbReference type="ARBA" id="ARBA00022840"/>
    </source>
</evidence>
<accession>A0ABR1BEB3</accession>
<evidence type="ECO:0000313" key="15">
    <source>
        <dbReference type="Proteomes" id="UP001359485"/>
    </source>
</evidence>
<dbReference type="Pfam" id="PF00750">
    <property type="entry name" value="tRNA-synt_1d"/>
    <property type="match status" value="1"/>
</dbReference>
<evidence type="ECO:0000256" key="4">
    <source>
        <dbReference type="ARBA" id="ARBA00022741"/>
    </source>
</evidence>
<keyword evidence="4 12" id="KW-0547">Nucleotide-binding</keyword>
<evidence type="ECO:0000256" key="11">
    <source>
        <dbReference type="ARBA" id="ARBA00049595"/>
    </source>
</evidence>
<dbReference type="SUPFAM" id="SSF52374">
    <property type="entry name" value="Nucleotidylyl transferase"/>
    <property type="match status" value="1"/>
</dbReference>
<keyword evidence="6 12" id="KW-0648">Protein biosynthesis</keyword>
<dbReference type="Pfam" id="PF05746">
    <property type="entry name" value="DALR_1"/>
    <property type="match status" value="1"/>
</dbReference>
<dbReference type="EC" id="6.1.1.19" evidence="2"/>
<name>A0ABR1BEB3_POLSC</name>
<dbReference type="InterPro" id="IPR035684">
    <property type="entry name" value="ArgRS_core"/>
</dbReference>
<organism evidence="14 15">
    <name type="scientific">Polyplax serrata</name>
    <name type="common">Common mouse louse</name>
    <dbReference type="NCBI Taxonomy" id="468196"/>
    <lineage>
        <taxon>Eukaryota</taxon>
        <taxon>Metazoa</taxon>
        <taxon>Ecdysozoa</taxon>
        <taxon>Arthropoda</taxon>
        <taxon>Hexapoda</taxon>
        <taxon>Insecta</taxon>
        <taxon>Pterygota</taxon>
        <taxon>Neoptera</taxon>
        <taxon>Paraneoptera</taxon>
        <taxon>Psocodea</taxon>
        <taxon>Troctomorpha</taxon>
        <taxon>Phthiraptera</taxon>
        <taxon>Anoplura</taxon>
        <taxon>Polyplacidae</taxon>
        <taxon>Polyplax</taxon>
    </lineage>
</organism>
<comment type="similarity">
    <text evidence="1 12">Belongs to the class-I aminoacyl-tRNA synthetase family.</text>
</comment>
<protein>
    <recommendedName>
        <fullName evidence="9">Probable arginine--tRNA ligase, mitochondrial</fullName>
        <ecNumber evidence="2">6.1.1.19</ecNumber>
    </recommendedName>
    <alternativeName>
        <fullName evidence="8">Arginyl-tRNA synthetase</fullName>
    </alternativeName>
</protein>
<dbReference type="InterPro" id="IPR009080">
    <property type="entry name" value="tRNAsynth_Ia_anticodon-bd"/>
</dbReference>
<feature type="domain" description="DALR anticodon binding" evidence="13">
    <location>
        <begin position="456"/>
        <end position="572"/>
    </location>
</feature>
<dbReference type="PRINTS" id="PR01038">
    <property type="entry name" value="TRNASYNTHARG"/>
</dbReference>
<evidence type="ECO:0000259" key="13">
    <source>
        <dbReference type="SMART" id="SM00836"/>
    </source>
</evidence>
<evidence type="ECO:0000256" key="3">
    <source>
        <dbReference type="ARBA" id="ARBA00022598"/>
    </source>
</evidence>
<dbReference type="InterPro" id="IPR001278">
    <property type="entry name" value="Arg-tRNA-ligase"/>
</dbReference>
<evidence type="ECO:0000256" key="6">
    <source>
        <dbReference type="ARBA" id="ARBA00022917"/>
    </source>
</evidence>
<dbReference type="PROSITE" id="PS00178">
    <property type="entry name" value="AA_TRNA_LIGASE_I"/>
    <property type="match status" value="1"/>
</dbReference>
<dbReference type="Proteomes" id="UP001359485">
    <property type="component" value="Unassembled WGS sequence"/>
</dbReference>
<comment type="function">
    <text evidence="11">Catalyzes the attachment of arginine to tRNA(Arg) in a two-step reaction: arginine is first activated by ATP to form Arg-AMP and then transferred to the acceptor end of tRNA(Arg).</text>
</comment>
<gene>
    <name evidence="14" type="ORF">RUM44_013490</name>
</gene>
<sequence length="572" mass="66165">MALASKLKHTLAKNFYDAIRTKSNNIEFVDVLRRFYIKCKQKSPEGIYWAINVSNNKVGDLEVELFRSCQQDLLKNNLITDINFIQEDRRSHIEVQVPIKNFIKETLDSNPLNLNYKPTCKKILVDYSSPNIAKPFHVGHLRSTLIGNYLANLKKRLGNNVHRINYLGDWGTQIGVLKIGIEAEKYTTEDLRKDPLQLLFKAYVKGNRIVFEDDDAYKKALQIFSKMESGDENILKEWQQYREWTVEELKHLYSRLGVVFDEFVWESDYNRTNADTLLNILEEKNLLSIDENNRKVVTIGDKKIPLIKSDNSTLYLTRDLMALCDRKEKHKFDELYYVVENGQSEHFHNLFTISDALDLRKDAKIEHVIFGRIQGMSTRKGKVVFLRDVLEEAKERAYVKQIESKTTKVPTDTKDIADVVGICSVIVNDLKHQRKLDYKMSWEDILQLSGNTGGALQYCNCRLNSIKVVNNRYSPATECDPEALLEQEAIDLVREIGKYESVLLRSENDIEASILTRYLFDLMKATNTAIKALNIKKVDEHLARQRLLLFDRSKAILEDGLKLMGITPLSHM</sequence>
<evidence type="ECO:0000256" key="8">
    <source>
        <dbReference type="ARBA" id="ARBA00033033"/>
    </source>
</evidence>
<dbReference type="PANTHER" id="PTHR11956">
    <property type="entry name" value="ARGINYL-TRNA SYNTHETASE"/>
    <property type="match status" value="1"/>
</dbReference>
<dbReference type="SMART" id="SM00836">
    <property type="entry name" value="DALR_1"/>
    <property type="match status" value="1"/>
</dbReference>